<dbReference type="Proteomes" id="UP000265618">
    <property type="component" value="Unassembled WGS sequence"/>
</dbReference>
<dbReference type="AlphaFoldDB" id="A0A9K3CVV0"/>
<reference evidence="1 2" key="1">
    <citation type="journal article" date="2018" name="PLoS ONE">
        <title>The draft genome of Kipferlia bialata reveals reductive genome evolution in fornicate parasites.</title>
        <authorList>
            <person name="Tanifuji G."/>
            <person name="Takabayashi S."/>
            <person name="Kume K."/>
            <person name="Takagi M."/>
            <person name="Nakayama T."/>
            <person name="Kamikawa R."/>
            <person name="Inagaki Y."/>
            <person name="Hashimoto T."/>
        </authorList>
    </citation>
    <scope>NUCLEOTIDE SEQUENCE [LARGE SCALE GENOMIC DNA]</scope>
    <source>
        <strain evidence="1">NY0173</strain>
    </source>
</reference>
<comment type="caution">
    <text evidence="1">The sequence shown here is derived from an EMBL/GenBank/DDBJ whole genome shotgun (WGS) entry which is preliminary data.</text>
</comment>
<sequence length="284" mass="32092">MVLDRIRDAAYAGYGHGHMDMEPSQSVSVSMTGMASRKTHAALALRRFALRKNGTFRPSKRLRSWQLAEPVRVGSFYTSLVTRNLVFADPMMNTKIKASHIPQRKKHASSRILLLVKGYFPEGACHHRGMFPEWDRLIFLDAVYLDPSQTLSTYTPLLRSLLDEGENRLAGQTCEGGERERPDDKGEREVAVYEEVSSSEVIHMPLTRSPSELGIHCGDVLVVQYVPRQEQRERERETFGVTDRAFALSAYEEERDLATELLTHSANQPIISFYSSVPPPTLTP</sequence>
<dbReference type="EMBL" id="BDIP01001229">
    <property type="protein sequence ID" value="GIQ83912.1"/>
    <property type="molecule type" value="Genomic_DNA"/>
</dbReference>
<protein>
    <submittedName>
        <fullName evidence="1">Uncharacterized protein</fullName>
    </submittedName>
</protein>
<name>A0A9K3CVV0_9EUKA</name>
<gene>
    <name evidence="1" type="ORF">KIPB_005317</name>
</gene>
<proteinExistence type="predicted"/>
<organism evidence="1 2">
    <name type="scientific">Kipferlia bialata</name>
    <dbReference type="NCBI Taxonomy" id="797122"/>
    <lineage>
        <taxon>Eukaryota</taxon>
        <taxon>Metamonada</taxon>
        <taxon>Carpediemonas-like organisms</taxon>
        <taxon>Kipferlia</taxon>
    </lineage>
</organism>
<evidence type="ECO:0000313" key="2">
    <source>
        <dbReference type="Proteomes" id="UP000265618"/>
    </source>
</evidence>
<evidence type="ECO:0000313" key="1">
    <source>
        <dbReference type="EMBL" id="GIQ83912.1"/>
    </source>
</evidence>
<accession>A0A9K3CVV0</accession>
<keyword evidence="2" id="KW-1185">Reference proteome</keyword>